<dbReference type="PROSITE" id="PS50048">
    <property type="entry name" value="ZN2_CY6_FUNGAL_2"/>
    <property type="match status" value="1"/>
</dbReference>
<dbReference type="SMART" id="SM00906">
    <property type="entry name" value="Fungal_trans"/>
    <property type="match status" value="1"/>
</dbReference>
<evidence type="ECO:0000313" key="7">
    <source>
        <dbReference type="Proteomes" id="UP000070501"/>
    </source>
</evidence>
<feature type="compositionally biased region" description="Low complexity" evidence="3">
    <location>
        <begin position="759"/>
        <end position="777"/>
    </location>
</feature>
<keyword evidence="4" id="KW-0472">Membrane</keyword>
<keyword evidence="1" id="KW-0479">Metal-binding</keyword>
<dbReference type="PANTHER" id="PTHR46910">
    <property type="entry name" value="TRANSCRIPTION FACTOR PDR1"/>
    <property type="match status" value="1"/>
</dbReference>
<dbReference type="EMBL" id="KQ964255">
    <property type="protein sequence ID" value="KXJ89365.1"/>
    <property type="molecule type" value="Genomic_DNA"/>
</dbReference>
<dbReference type="OrthoDB" id="103819at2759"/>
<dbReference type="GO" id="GO:0008270">
    <property type="term" value="F:zinc ion binding"/>
    <property type="evidence" value="ECO:0007669"/>
    <property type="project" value="InterPro"/>
</dbReference>
<evidence type="ECO:0000256" key="2">
    <source>
        <dbReference type="ARBA" id="ARBA00023242"/>
    </source>
</evidence>
<feature type="compositionally biased region" description="Polar residues" evidence="3">
    <location>
        <begin position="135"/>
        <end position="153"/>
    </location>
</feature>
<sequence>MDHSPGVDPNDPYHGGTLGIGVRRACDQCRLRKIKCDKESPCANCRIARRICSSTGLGQKPKEARQRVLISSQYERKIDMIEERLGGIEDLLRNLSSASLSSHSPASPPTRGGRSNSHLSSSPSSRRHTAHEASGTASSHSKSPAGAGQSTASGEDAVSTVFDPQDASNFEGASSTAAHAAFASIFLENEVQKTSMLHDGSASGAKMDIALASLRQIVGMQQNRRGGLSASFDNFGGESGSGEADAASLGEKHLHKMNLRDLPLPPMALVVEKLKEMKNTPAPPMLTVVSAFIDAETFADRCRRVYFSTEEPTESAFVLVNSGLITLFFEASLEVWDSDPVKRAEYEACTAMCQNNLEVALAQMPLMMPATLENAEALLNGATFSVEVSRPSLAWLLTSRAVHMCRALGLHDISSMANDSPAVRNHKTVLFWSAYLLDRGLSLRLGRASILQDYDINVPQNLDHIEGPFPAKEMFTMWIGHASCQGRIYERLYSPGALRQPEASRIEHVRALAMEQQELIAQMHAVGAELSRRREADNSSDTQSRIFQQILRSDEIGYYSALTLIYRALPPAPGSRSRTFADECCEAAYASIRVHLEVVALMGGQNSMMITHLHWTVLYAPFIPFIVIFCLLIETCSDPMASHDVSADLQLMSDFVKSLEAAIDFSPSVSRLHRLCQVLHNVASLYVESKAQQSLLLQQQQQQHQAHGNNFMRSSSSSTGASPHGAGQDASSGGDIGGIPLDVREFDMYLSQLGFMPGQYQQQQQQQRSQRASGTTQGADQSDATMVGGGGGAMEGMVQSPPSGLQQQQNPASMQQQQMLAPTTNQLGDWFSGNNYMLGLLEEDLSGIPTFNWTP</sequence>
<reference evidence="7" key="1">
    <citation type="submission" date="2016-02" db="EMBL/GenBank/DDBJ databases">
        <title>Draft genome sequence of Microdochium bolleyi, a fungal endophyte of beachgrass.</title>
        <authorList>
            <consortium name="DOE Joint Genome Institute"/>
            <person name="David A.S."/>
            <person name="May G."/>
            <person name="Haridas S."/>
            <person name="Lim J."/>
            <person name="Wang M."/>
            <person name="Labutti K."/>
            <person name="Lipzen A."/>
            <person name="Barry K."/>
            <person name="Grigoriev I.V."/>
        </authorList>
    </citation>
    <scope>NUCLEOTIDE SEQUENCE [LARGE SCALE GENOMIC DNA]</scope>
    <source>
        <strain evidence="7">J235TASD1</strain>
    </source>
</reference>
<accession>A0A136IWT5</accession>
<keyword evidence="4" id="KW-1133">Transmembrane helix</keyword>
<organism evidence="6 7">
    <name type="scientific">Microdochium bolleyi</name>
    <dbReference type="NCBI Taxonomy" id="196109"/>
    <lineage>
        <taxon>Eukaryota</taxon>
        <taxon>Fungi</taxon>
        <taxon>Dikarya</taxon>
        <taxon>Ascomycota</taxon>
        <taxon>Pezizomycotina</taxon>
        <taxon>Sordariomycetes</taxon>
        <taxon>Xylariomycetidae</taxon>
        <taxon>Xylariales</taxon>
        <taxon>Microdochiaceae</taxon>
        <taxon>Microdochium</taxon>
    </lineage>
</organism>
<proteinExistence type="predicted"/>
<dbReference type="InterPro" id="IPR001138">
    <property type="entry name" value="Zn2Cys6_DnaBD"/>
</dbReference>
<evidence type="ECO:0000256" key="4">
    <source>
        <dbReference type="SAM" id="Phobius"/>
    </source>
</evidence>
<dbReference type="Pfam" id="PF04082">
    <property type="entry name" value="Fungal_trans"/>
    <property type="match status" value="1"/>
</dbReference>
<evidence type="ECO:0000313" key="6">
    <source>
        <dbReference type="EMBL" id="KXJ89365.1"/>
    </source>
</evidence>
<keyword evidence="4" id="KW-0812">Transmembrane</keyword>
<dbReference type="CDD" id="cd12148">
    <property type="entry name" value="fungal_TF_MHR"/>
    <property type="match status" value="1"/>
</dbReference>
<feature type="compositionally biased region" description="Low complexity" evidence="3">
    <location>
        <begin position="99"/>
        <end position="124"/>
    </location>
</feature>
<dbReference type="PROSITE" id="PS00463">
    <property type="entry name" value="ZN2_CY6_FUNGAL_1"/>
    <property type="match status" value="1"/>
</dbReference>
<dbReference type="InterPro" id="IPR036864">
    <property type="entry name" value="Zn2-C6_fun-type_DNA-bd_sf"/>
</dbReference>
<dbReference type="Pfam" id="PF00172">
    <property type="entry name" value="Zn_clus"/>
    <property type="match status" value="1"/>
</dbReference>
<feature type="transmembrane region" description="Helical" evidence="4">
    <location>
        <begin position="613"/>
        <end position="633"/>
    </location>
</feature>
<keyword evidence="2" id="KW-0539">Nucleus</keyword>
<dbReference type="CDD" id="cd00067">
    <property type="entry name" value="GAL4"/>
    <property type="match status" value="1"/>
</dbReference>
<dbReference type="STRING" id="196109.A0A136IWT5"/>
<dbReference type="PANTHER" id="PTHR46910:SF5">
    <property type="entry name" value="ZN(II)2CYS6 TRANSCRIPTION FACTOR (EUROFUNG)"/>
    <property type="match status" value="1"/>
</dbReference>
<name>A0A136IWT5_9PEZI</name>
<dbReference type="Proteomes" id="UP000070501">
    <property type="component" value="Unassembled WGS sequence"/>
</dbReference>
<evidence type="ECO:0000259" key="5">
    <source>
        <dbReference type="PROSITE" id="PS50048"/>
    </source>
</evidence>
<evidence type="ECO:0000256" key="1">
    <source>
        <dbReference type="ARBA" id="ARBA00022723"/>
    </source>
</evidence>
<dbReference type="InterPro" id="IPR050987">
    <property type="entry name" value="AtrR-like"/>
</dbReference>
<dbReference type="Gene3D" id="4.10.240.10">
    <property type="entry name" value="Zn(2)-C6 fungal-type DNA-binding domain"/>
    <property type="match status" value="1"/>
</dbReference>
<dbReference type="GO" id="GO:0006351">
    <property type="term" value="P:DNA-templated transcription"/>
    <property type="evidence" value="ECO:0007669"/>
    <property type="project" value="InterPro"/>
</dbReference>
<dbReference type="GO" id="GO:0003677">
    <property type="term" value="F:DNA binding"/>
    <property type="evidence" value="ECO:0007669"/>
    <property type="project" value="InterPro"/>
</dbReference>
<dbReference type="AlphaFoldDB" id="A0A136IWT5"/>
<dbReference type="SMART" id="SM00066">
    <property type="entry name" value="GAL4"/>
    <property type="match status" value="1"/>
</dbReference>
<gene>
    <name evidence="6" type="ORF">Micbo1qcDRAFT_235197</name>
</gene>
<dbReference type="GO" id="GO:0000981">
    <property type="term" value="F:DNA-binding transcription factor activity, RNA polymerase II-specific"/>
    <property type="evidence" value="ECO:0007669"/>
    <property type="project" value="InterPro"/>
</dbReference>
<evidence type="ECO:0000256" key="3">
    <source>
        <dbReference type="SAM" id="MobiDB-lite"/>
    </source>
</evidence>
<feature type="region of interest" description="Disordered" evidence="3">
    <location>
        <begin position="698"/>
        <end position="738"/>
    </location>
</feature>
<feature type="region of interest" description="Disordered" evidence="3">
    <location>
        <begin position="99"/>
        <end position="157"/>
    </location>
</feature>
<feature type="domain" description="Zn(2)-C6 fungal-type" evidence="5">
    <location>
        <begin position="25"/>
        <end position="54"/>
    </location>
</feature>
<dbReference type="InParanoid" id="A0A136IWT5"/>
<keyword evidence="7" id="KW-1185">Reference proteome</keyword>
<dbReference type="SUPFAM" id="SSF57701">
    <property type="entry name" value="Zn2/Cys6 DNA-binding domain"/>
    <property type="match status" value="1"/>
</dbReference>
<dbReference type="InterPro" id="IPR007219">
    <property type="entry name" value="XnlR_reg_dom"/>
</dbReference>
<feature type="compositionally biased region" description="Low complexity" evidence="3">
    <location>
        <begin position="806"/>
        <end position="818"/>
    </location>
</feature>
<protein>
    <recommendedName>
        <fullName evidence="5">Zn(2)-C6 fungal-type domain-containing protein</fullName>
    </recommendedName>
</protein>
<feature type="region of interest" description="Disordered" evidence="3">
    <location>
        <begin position="759"/>
        <end position="819"/>
    </location>
</feature>